<dbReference type="CDD" id="cd00067">
    <property type="entry name" value="GAL4"/>
    <property type="match status" value="1"/>
</dbReference>
<gene>
    <name evidence="6" type="ORF">B0H66DRAFT_529939</name>
</gene>
<dbReference type="InterPro" id="IPR036864">
    <property type="entry name" value="Zn2-C6_fun-type_DNA-bd_sf"/>
</dbReference>
<comment type="subcellular location">
    <subcellularLocation>
        <location evidence="1">Nucleus</location>
    </subcellularLocation>
</comment>
<dbReference type="GO" id="GO:0005634">
    <property type="term" value="C:nucleus"/>
    <property type="evidence" value="ECO:0007669"/>
    <property type="project" value="UniProtKB-SubCell"/>
</dbReference>
<protein>
    <recommendedName>
        <fullName evidence="5">Zn(2)-C6 fungal-type domain-containing protein</fullName>
    </recommendedName>
</protein>
<dbReference type="Pfam" id="PF00172">
    <property type="entry name" value="Zn_clus"/>
    <property type="match status" value="1"/>
</dbReference>
<keyword evidence="3" id="KW-0539">Nucleus</keyword>
<dbReference type="SMART" id="SM00066">
    <property type="entry name" value="GAL4"/>
    <property type="match status" value="1"/>
</dbReference>
<dbReference type="GO" id="GO:0000981">
    <property type="term" value="F:DNA-binding transcription factor activity, RNA polymerase II-specific"/>
    <property type="evidence" value="ECO:0007669"/>
    <property type="project" value="InterPro"/>
</dbReference>
<dbReference type="PANTHER" id="PTHR31001">
    <property type="entry name" value="UNCHARACTERIZED TRANSCRIPTIONAL REGULATORY PROTEIN"/>
    <property type="match status" value="1"/>
</dbReference>
<keyword evidence="2" id="KW-0479">Metal-binding</keyword>
<dbReference type="AlphaFoldDB" id="A0AAE0IJ77"/>
<dbReference type="SUPFAM" id="SSF57701">
    <property type="entry name" value="Zn2/Cys6 DNA-binding domain"/>
    <property type="match status" value="1"/>
</dbReference>
<dbReference type="GO" id="GO:0006351">
    <property type="term" value="P:DNA-templated transcription"/>
    <property type="evidence" value="ECO:0007669"/>
    <property type="project" value="InterPro"/>
</dbReference>
<evidence type="ECO:0000259" key="5">
    <source>
        <dbReference type="PROSITE" id="PS50048"/>
    </source>
</evidence>
<evidence type="ECO:0000313" key="6">
    <source>
        <dbReference type="EMBL" id="KAK3325928.1"/>
    </source>
</evidence>
<dbReference type="InterPro" id="IPR007219">
    <property type="entry name" value="XnlR_reg_dom"/>
</dbReference>
<organism evidence="6 7">
    <name type="scientific">Apodospora peruviana</name>
    <dbReference type="NCBI Taxonomy" id="516989"/>
    <lineage>
        <taxon>Eukaryota</taxon>
        <taxon>Fungi</taxon>
        <taxon>Dikarya</taxon>
        <taxon>Ascomycota</taxon>
        <taxon>Pezizomycotina</taxon>
        <taxon>Sordariomycetes</taxon>
        <taxon>Sordariomycetidae</taxon>
        <taxon>Sordariales</taxon>
        <taxon>Lasiosphaeriaceae</taxon>
        <taxon>Apodospora</taxon>
    </lineage>
</organism>
<reference evidence="6" key="1">
    <citation type="journal article" date="2023" name="Mol. Phylogenet. Evol.">
        <title>Genome-scale phylogeny and comparative genomics of the fungal order Sordariales.</title>
        <authorList>
            <person name="Hensen N."/>
            <person name="Bonometti L."/>
            <person name="Westerberg I."/>
            <person name="Brannstrom I.O."/>
            <person name="Guillou S."/>
            <person name="Cros-Aarteil S."/>
            <person name="Calhoun S."/>
            <person name="Haridas S."/>
            <person name="Kuo A."/>
            <person name="Mondo S."/>
            <person name="Pangilinan J."/>
            <person name="Riley R."/>
            <person name="LaButti K."/>
            <person name="Andreopoulos B."/>
            <person name="Lipzen A."/>
            <person name="Chen C."/>
            <person name="Yan M."/>
            <person name="Daum C."/>
            <person name="Ng V."/>
            <person name="Clum A."/>
            <person name="Steindorff A."/>
            <person name="Ohm R.A."/>
            <person name="Martin F."/>
            <person name="Silar P."/>
            <person name="Natvig D.O."/>
            <person name="Lalanne C."/>
            <person name="Gautier V."/>
            <person name="Ament-Velasquez S.L."/>
            <person name="Kruys A."/>
            <person name="Hutchinson M.I."/>
            <person name="Powell A.J."/>
            <person name="Barry K."/>
            <person name="Miller A.N."/>
            <person name="Grigoriev I.V."/>
            <person name="Debuchy R."/>
            <person name="Gladieux P."/>
            <person name="Hiltunen Thoren M."/>
            <person name="Johannesson H."/>
        </authorList>
    </citation>
    <scope>NUCLEOTIDE SEQUENCE</scope>
    <source>
        <strain evidence="6">CBS 118394</strain>
    </source>
</reference>
<comment type="caution">
    <text evidence="6">The sequence shown here is derived from an EMBL/GenBank/DDBJ whole genome shotgun (WGS) entry which is preliminary data.</text>
</comment>
<dbReference type="InterPro" id="IPR001138">
    <property type="entry name" value="Zn2Cys6_DnaBD"/>
</dbReference>
<dbReference type="Gene3D" id="4.10.240.10">
    <property type="entry name" value="Zn(2)-C6 fungal-type DNA-binding domain"/>
    <property type="match status" value="1"/>
</dbReference>
<name>A0AAE0IJ77_9PEZI</name>
<sequence>MTLTFSNLCADSFESQLRAGRKRPRVREYVSCWQCRSRKIRCDRESPCNRCQERGIASDCLYLNEKYKQSPEGPRQIKEIRKFRRSSDSECTPSRLQVPYEPPSQCQGMIKIPPDSSHDEDFQEKINAAMDTRGSAQMSTGNNTIRESGSRSRIIGISHWLAPCYEMTITKALLDQAPEFESSRKEFSDVKRLIRTQNNLAPAAGSSAGFASFWSLFPDRQACLRLAAQYFRTYNRVYNIVDHADISRDISRIYSGDLDDSLRIGKVILVIALTMQHVESERLNGRWLAKQVEACIGTSRRFQKPCTEVAQLILLIILLKTVAASETDDMFDLRAVHDLTSQIANSMGLHRDPSFYPNTPYHSELRKRTWACLLRLNLEYCIRSGFQFTLPLDESDCPLPETVDLRALDPMSENDMSSFAPDNQATADMVFGIAAAKLARIVAPVHRALYSPNPTKSPELLQSDLRAAFEQLLAELPPGLRPGSQSTDPVEELQQSIISIHINSFLSIVALGSTFGTPPSTAQRSVLMEVWDYGTMVLHQFQNLFQRTQEVGNMTRHLLWTDASRAALGGCWIIWTTSTAQPRTGHDATSTTDSLHFLEDTWQVSRVFVPALAGLFPSGACHSKDQPHPHR</sequence>
<keyword evidence="7" id="KW-1185">Reference proteome</keyword>
<feature type="region of interest" description="Disordered" evidence="4">
    <location>
        <begin position="83"/>
        <end position="107"/>
    </location>
</feature>
<dbReference type="PROSITE" id="PS00463">
    <property type="entry name" value="ZN2_CY6_FUNGAL_1"/>
    <property type="match status" value="1"/>
</dbReference>
<dbReference type="PANTHER" id="PTHR31001:SF58">
    <property type="entry name" value="ZN(II)2CYS6 TRANSCRIPTION FACTOR (EUROFUNG)"/>
    <property type="match status" value="1"/>
</dbReference>
<dbReference type="EMBL" id="JAUEDM010000002">
    <property type="protein sequence ID" value="KAK3325928.1"/>
    <property type="molecule type" value="Genomic_DNA"/>
</dbReference>
<dbReference type="InterPro" id="IPR050613">
    <property type="entry name" value="Sec_Metabolite_Reg"/>
</dbReference>
<evidence type="ECO:0000256" key="2">
    <source>
        <dbReference type="ARBA" id="ARBA00022723"/>
    </source>
</evidence>
<proteinExistence type="predicted"/>
<dbReference type="CDD" id="cd12148">
    <property type="entry name" value="fungal_TF_MHR"/>
    <property type="match status" value="1"/>
</dbReference>
<evidence type="ECO:0000256" key="1">
    <source>
        <dbReference type="ARBA" id="ARBA00004123"/>
    </source>
</evidence>
<evidence type="ECO:0000313" key="7">
    <source>
        <dbReference type="Proteomes" id="UP001283341"/>
    </source>
</evidence>
<evidence type="ECO:0000256" key="4">
    <source>
        <dbReference type="SAM" id="MobiDB-lite"/>
    </source>
</evidence>
<dbReference type="PROSITE" id="PS50048">
    <property type="entry name" value="ZN2_CY6_FUNGAL_2"/>
    <property type="match status" value="1"/>
</dbReference>
<dbReference type="GO" id="GO:0003677">
    <property type="term" value="F:DNA binding"/>
    <property type="evidence" value="ECO:0007669"/>
    <property type="project" value="InterPro"/>
</dbReference>
<accession>A0AAE0IJ77</accession>
<dbReference type="Pfam" id="PF04082">
    <property type="entry name" value="Fungal_trans"/>
    <property type="match status" value="1"/>
</dbReference>
<evidence type="ECO:0000256" key="3">
    <source>
        <dbReference type="ARBA" id="ARBA00023242"/>
    </source>
</evidence>
<feature type="domain" description="Zn(2)-C6 fungal-type" evidence="5">
    <location>
        <begin position="31"/>
        <end position="62"/>
    </location>
</feature>
<dbReference type="Proteomes" id="UP001283341">
    <property type="component" value="Unassembled WGS sequence"/>
</dbReference>
<reference evidence="6" key="2">
    <citation type="submission" date="2023-06" db="EMBL/GenBank/DDBJ databases">
        <authorList>
            <consortium name="Lawrence Berkeley National Laboratory"/>
            <person name="Haridas S."/>
            <person name="Hensen N."/>
            <person name="Bonometti L."/>
            <person name="Westerberg I."/>
            <person name="Brannstrom I.O."/>
            <person name="Guillou S."/>
            <person name="Cros-Aarteil S."/>
            <person name="Calhoun S."/>
            <person name="Kuo A."/>
            <person name="Mondo S."/>
            <person name="Pangilinan J."/>
            <person name="Riley R."/>
            <person name="Labutti K."/>
            <person name="Andreopoulos B."/>
            <person name="Lipzen A."/>
            <person name="Chen C."/>
            <person name="Yanf M."/>
            <person name="Daum C."/>
            <person name="Ng V."/>
            <person name="Clum A."/>
            <person name="Steindorff A."/>
            <person name="Ohm R."/>
            <person name="Martin F."/>
            <person name="Silar P."/>
            <person name="Natvig D."/>
            <person name="Lalanne C."/>
            <person name="Gautier V."/>
            <person name="Ament-Velasquez S.L."/>
            <person name="Kruys A."/>
            <person name="Hutchinson M.I."/>
            <person name="Powell A.J."/>
            <person name="Barry K."/>
            <person name="Miller A.N."/>
            <person name="Grigoriev I.V."/>
            <person name="Debuchy R."/>
            <person name="Gladieux P."/>
            <person name="Thoren M.H."/>
            <person name="Johannesson H."/>
        </authorList>
    </citation>
    <scope>NUCLEOTIDE SEQUENCE</scope>
    <source>
        <strain evidence="6">CBS 118394</strain>
    </source>
</reference>
<dbReference type="GO" id="GO:0008270">
    <property type="term" value="F:zinc ion binding"/>
    <property type="evidence" value="ECO:0007669"/>
    <property type="project" value="InterPro"/>
</dbReference>